<organism evidence="2 3">
    <name type="scientific">Diplogelasinospora grovesii</name>
    <dbReference type="NCBI Taxonomy" id="303347"/>
    <lineage>
        <taxon>Eukaryota</taxon>
        <taxon>Fungi</taxon>
        <taxon>Dikarya</taxon>
        <taxon>Ascomycota</taxon>
        <taxon>Pezizomycotina</taxon>
        <taxon>Sordariomycetes</taxon>
        <taxon>Sordariomycetidae</taxon>
        <taxon>Sordariales</taxon>
        <taxon>Diplogelasinosporaceae</taxon>
        <taxon>Diplogelasinospora</taxon>
    </lineage>
</organism>
<sequence>MFNSQQPNLSTFRPPGRPRQNAQIPPRAAVNSTAMGLNFPRHRPMDGQGNNRQMLYGGRPSLVPMSNSPSDGVERDGNPTLEAKLDNISHQLGNSVAMFGKLHDVVDELSSQVTSVTAVLQALIENMNVWTSDIEGLVRQQVQPQREEPLNADWLLE</sequence>
<feature type="region of interest" description="Disordered" evidence="1">
    <location>
        <begin position="1"/>
        <end position="78"/>
    </location>
</feature>
<gene>
    <name evidence="2" type="ORF">QBC46DRAFT_414169</name>
</gene>
<comment type="caution">
    <text evidence="2">The sequence shown here is derived from an EMBL/GenBank/DDBJ whole genome shotgun (WGS) entry which is preliminary data.</text>
</comment>
<feature type="compositionally biased region" description="Polar residues" evidence="1">
    <location>
        <begin position="1"/>
        <end position="11"/>
    </location>
</feature>
<keyword evidence="3" id="KW-1185">Reference proteome</keyword>
<name>A0AAN6RYS1_9PEZI</name>
<reference evidence="3" key="1">
    <citation type="journal article" date="2023" name="Mol. Phylogenet. Evol.">
        <title>Genome-scale phylogeny and comparative genomics of the fungal order Sordariales.</title>
        <authorList>
            <person name="Hensen N."/>
            <person name="Bonometti L."/>
            <person name="Westerberg I."/>
            <person name="Brannstrom I.O."/>
            <person name="Guillou S."/>
            <person name="Cros-Aarteil S."/>
            <person name="Calhoun S."/>
            <person name="Haridas S."/>
            <person name="Kuo A."/>
            <person name="Mondo S."/>
            <person name="Pangilinan J."/>
            <person name="Riley R."/>
            <person name="LaButti K."/>
            <person name="Andreopoulos B."/>
            <person name="Lipzen A."/>
            <person name="Chen C."/>
            <person name="Yan M."/>
            <person name="Daum C."/>
            <person name="Ng V."/>
            <person name="Clum A."/>
            <person name="Steindorff A."/>
            <person name="Ohm R.A."/>
            <person name="Martin F."/>
            <person name="Silar P."/>
            <person name="Natvig D.O."/>
            <person name="Lalanne C."/>
            <person name="Gautier V."/>
            <person name="Ament-Velasquez S.L."/>
            <person name="Kruys A."/>
            <person name="Hutchinson M.I."/>
            <person name="Powell A.J."/>
            <person name="Barry K."/>
            <person name="Miller A.N."/>
            <person name="Grigoriev I.V."/>
            <person name="Debuchy R."/>
            <person name="Gladieux P."/>
            <person name="Hiltunen Thoren M."/>
            <person name="Johannesson H."/>
        </authorList>
    </citation>
    <scope>NUCLEOTIDE SEQUENCE [LARGE SCALE GENOMIC DNA]</scope>
    <source>
        <strain evidence="3">CBS 340.73</strain>
    </source>
</reference>
<dbReference type="AlphaFoldDB" id="A0AAN6RYS1"/>
<dbReference type="EMBL" id="MU854021">
    <property type="protein sequence ID" value="KAK3934160.1"/>
    <property type="molecule type" value="Genomic_DNA"/>
</dbReference>
<dbReference type="Proteomes" id="UP001303473">
    <property type="component" value="Unassembled WGS sequence"/>
</dbReference>
<evidence type="ECO:0000313" key="3">
    <source>
        <dbReference type="Proteomes" id="UP001303473"/>
    </source>
</evidence>
<accession>A0AAN6RYS1</accession>
<evidence type="ECO:0000313" key="2">
    <source>
        <dbReference type="EMBL" id="KAK3934160.1"/>
    </source>
</evidence>
<proteinExistence type="predicted"/>
<protein>
    <submittedName>
        <fullName evidence="2">Uncharacterized protein</fullName>
    </submittedName>
</protein>
<evidence type="ECO:0000256" key="1">
    <source>
        <dbReference type="SAM" id="MobiDB-lite"/>
    </source>
</evidence>